<comment type="similarity">
    <text evidence="2">Belongs to the CPA3 antiporters (TC 2.A.63) subunit E family.</text>
</comment>
<keyword evidence="3" id="KW-0813">Transport</keyword>
<dbReference type="PANTHER" id="PTHR34584">
    <property type="entry name" value="NA(+)/H(+) ANTIPORTER SUBUNIT E1"/>
    <property type="match status" value="1"/>
</dbReference>
<evidence type="ECO:0000256" key="4">
    <source>
        <dbReference type="ARBA" id="ARBA00022475"/>
    </source>
</evidence>
<keyword evidence="5 8" id="KW-0812">Transmembrane</keyword>
<sequence length="154" mass="17676">MFVVFFMMWVIFNGQWTTEIALLGLFLCAALYLFAWKFMGYGPAQDLHALQRLPRALAYLWTLLVEIFKANIHVMRLILSPQYEVEPELIEFHTKLQTDPARAVLADSITLTPGTITVLVEGDRFIVHALDKTLGDGVDDSDFERRLLKMEGKR</sequence>
<keyword evidence="3" id="KW-0050">Antiport</keyword>
<keyword evidence="6 8" id="KW-1133">Transmembrane helix</keyword>
<dbReference type="GO" id="GO:0008324">
    <property type="term" value="F:monoatomic cation transmembrane transporter activity"/>
    <property type="evidence" value="ECO:0007669"/>
    <property type="project" value="InterPro"/>
</dbReference>
<accession>A0A9D0ZAZ0</accession>
<dbReference type="Pfam" id="PF01899">
    <property type="entry name" value="MNHE"/>
    <property type="match status" value="1"/>
</dbReference>
<dbReference type="InterPro" id="IPR002758">
    <property type="entry name" value="Cation_antiport_E"/>
</dbReference>
<evidence type="ECO:0000256" key="5">
    <source>
        <dbReference type="ARBA" id="ARBA00022692"/>
    </source>
</evidence>
<dbReference type="AlphaFoldDB" id="A0A9D0ZAZ0"/>
<reference evidence="9" key="2">
    <citation type="journal article" date="2021" name="PeerJ">
        <title>Extensive microbial diversity within the chicken gut microbiome revealed by metagenomics and culture.</title>
        <authorList>
            <person name="Gilroy R."/>
            <person name="Ravi A."/>
            <person name="Getino M."/>
            <person name="Pursley I."/>
            <person name="Horton D.L."/>
            <person name="Alikhan N.F."/>
            <person name="Baker D."/>
            <person name="Gharbi K."/>
            <person name="Hall N."/>
            <person name="Watson M."/>
            <person name="Adriaenssens E.M."/>
            <person name="Foster-Nyarko E."/>
            <person name="Jarju S."/>
            <person name="Secka A."/>
            <person name="Antonio M."/>
            <person name="Oren A."/>
            <person name="Chaudhuri R.R."/>
            <person name="La Ragione R."/>
            <person name="Hildebrand F."/>
            <person name="Pallen M.J."/>
        </authorList>
    </citation>
    <scope>NUCLEOTIDE SEQUENCE</scope>
    <source>
        <strain evidence="9">ChiSxjej2B14-6234</strain>
    </source>
</reference>
<evidence type="ECO:0000313" key="10">
    <source>
        <dbReference type="Proteomes" id="UP000886887"/>
    </source>
</evidence>
<proteinExistence type="inferred from homology"/>
<comment type="subcellular location">
    <subcellularLocation>
        <location evidence="1">Cell membrane</location>
        <topology evidence="1">Multi-pass membrane protein</topology>
    </subcellularLocation>
</comment>
<feature type="transmembrane region" description="Helical" evidence="8">
    <location>
        <begin position="20"/>
        <end position="36"/>
    </location>
</feature>
<evidence type="ECO:0000256" key="7">
    <source>
        <dbReference type="ARBA" id="ARBA00023136"/>
    </source>
</evidence>
<dbReference type="EMBL" id="DVFJ01000009">
    <property type="protein sequence ID" value="HIQ71220.1"/>
    <property type="molecule type" value="Genomic_DNA"/>
</dbReference>
<organism evidence="9 10">
    <name type="scientific">Candidatus Onthenecus intestinigallinarum</name>
    <dbReference type="NCBI Taxonomy" id="2840875"/>
    <lineage>
        <taxon>Bacteria</taxon>
        <taxon>Bacillati</taxon>
        <taxon>Bacillota</taxon>
        <taxon>Clostridia</taxon>
        <taxon>Eubacteriales</taxon>
        <taxon>Candidatus Onthenecus</taxon>
    </lineage>
</organism>
<evidence type="ECO:0000256" key="3">
    <source>
        <dbReference type="ARBA" id="ARBA00022449"/>
    </source>
</evidence>
<comment type="caution">
    <text evidence="9">The sequence shown here is derived from an EMBL/GenBank/DDBJ whole genome shotgun (WGS) entry which is preliminary data.</text>
</comment>
<evidence type="ECO:0000256" key="1">
    <source>
        <dbReference type="ARBA" id="ARBA00004651"/>
    </source>
</evidence>
<evidence type="ECO:0000313" key="9">
    <source>
        <dbReference type="EMBL" id="HIQ71220.1"/>
    </source>
</evidence>
<dbReference type="GO" id="GO:0005886">
    <property type="term" value="C:plasma membrane"/>
    <property type="evidence" value="ECO:0007669"/>
    <property type="project" value="UniProtKB-SubCell"/>
</dbReference>
<gene>
    <name evidence="9" type="ORF">IAB73_03295</name>
</gene>
<reference evidence="9" key="1">
    <citation type="submission" date="2020-10" db="EMBL/GenBank/DDBJ databases">
        <authorList>
            <person name="Gilroy R."/>
        </authorList>
    </citation>
    <scope>NUCLEOTIDE SEQUENCE</scope>
    <source>
        <strain evidence="9">ChiSxjej2B14-6234</strain>
    </source>
</reference>
<name>A0A9D0ZAZ0_9FIRM</name>
<dbReference type="PIRSF" id="PIRSF019239">
    <property type="entry name" value="MrpE"/>
    <property type="match status" value="1"/>
</dbReference>
<keyword evidence="7 8" id="KW-0472">Membrane</keyword>
<evidence type="ECO:0000256" key="6">
    <source>
        <dbReference type="ARBA" id="ARBA00022989"/>
    </source>
</evidence>
<protein>
    <submittedName>
        <fullName evidence="9">Na+/H+ antiporter subunit E</fullName>
    </submittedName>
</protein>
<keyword evidence="4" id="KW-1003">Cell membrane</keyword>
<evidence type="ECO:0000256" key="2">
    <source>
        <dbReference type="ARBA" id="ARBA00006228"/>
    </source>
</evidence>
<evidence type="ECO:0000256" key="8">
    <source>
        <dbReference type="SAM" id="Phobius"/>
    </source>
</evidence>
<dbReference type="PANTHER" id="PTHR34584:SF1">
    <property type="entry name" value="NA(+)_H(+) ANTIPORTER SUBUNIT E1"/>
    <property type="match status" value="1"/>
</dbReference>
<dbReference type="GO" id="GO:0015297">
    <property type="term" value="F:antiporter activity"/>
    <property type="evidence" value="ECO:0007669"/>
    <property type="project" value="UniProtKB-KW"/>
</dbReference>
<dbReference type="Proteomes" id="UP000886887">
    <property type="component" value="Unassembled WGS sequence"/>
</dbReference>